<dbReference type="InterPro" id="IPR003594">
    <property type="entry name" value="HATPase_dom"/>
</dbReference>
<dbReference type="InterPro" id="IPR036890">
    <property type="entry name" value="HATPase_C_sf"/>
</dbReference>
<dbReference type="PANTHER" id="PTHR45866:SF1">
    <property type="entry name" value="DNA GYRASE SUBUNIT B, MITOCHONDRIAL"/>
    <property type="match status" value="1"/>
</dbReference>
<protein>
    <recommendedName>
        <fullName evidence="11">DNA topoisomerase 4 subunit B</fullName>
        <ecNumber evidence="11">5.6.2.2</ecNumber>
    </recommendedName>
    <alternativeName>
        <fullName evidence="11">Topoisomerase IV subunit B</fullName>
    </alternativeName>
</protein>
<dbReference type="InterPro" id="IPR020568">
    <property type="entry name" value="Ribosomal_Su5_D2-typ_SF"/>
</dbReference>
<feature type="site" description="Interaction with DNA" evidence="11">
    <location>
        <position position="521"/>
    </location>
</feature>
<keyword evidence="10 11" id="KW-0413">Isomerase</keyword>
<evidence type="ECO:0000256" key="7">
    <source>
        <dbReference type="ARBA" id="ARBA00022842"/>
    </source>
</evidence>
<proteinExistence type="inferred from homology"/>
<dbReference type="RefSeq" id="WP_036733714.1">
    <property type="nucleotide sequence ID" value="NZ_FNNA01000001.1"/>
</dbReference>
<dbReference type="InterPro" id="IPR013759">
    <property type="entry name" value="Topo_IIA_B_C"/>
</dbReference>
<evidence type="ECO:0000256" key="2">
    <source>
        <dbReference type="ARBA" id="ARBA00001946"/>
    </source>
</evidence>
<evidence type="ECO:0000256" key="8">
    <source>
        <dbReference type="ARBA" id="ARBA00023029"/>
    </source>
</evidence>
<feature type="binding site" evidence="11">
    <location>
        <position position="56"/>
    </location>
    <ligand>
        <name>ATP</name>
        <dbReference type="ChEBI" id="CHEBI:30616"/>
    </ligand>
</feature>
<dbReference type="InterPro" id="IPR006171">
    <property type="entry name" value="TOPRIM_dom"/>
</dbReference>
<keyword evidence="5 11" id="KW-0547">Nucleotide-binding</keyword>
<organism evidence="13 14">
    <name type="scientific">Paracoccus sanguinis</name>
    <dbReference type="NCBI Taxonomy" id="1545044"/>
    <lineage>
        <taxon>Bacteria</taxon>
        <taxon>Pseudomonadati</taxon>
        <taxon>Pseudomonadota</taxon>
        <taxon>Alphaproteobacteria</taxon>
        <taxon>Rhodobacterales</taxon>
        <taxon>Paracoccaceae</taxon>
        <taxon>Paracoccus</taxon>
    </lineage>
</organism>
<comment type="function">
    <text evidence="11">Topoisomerase IV is essential for chromosome segregation. It relaxes supercoiled DNA. Performs the decatenation events required during the replication of a circular DNA molecule.</text>
</comment>
<feature type="domain" description="Toprim" evidence="12">
    <location>
        <begin position="435"/>
        <end position="549"/>
    </location>
</feature>
<dbReference type="STRING" id="1545044.SAMN05444276_101346"/>
<evidence type="ECO:0000256" key="5">
    <source>
        <dbReference type="ARBA" id="ARBA00022741"/>
    </source>
</evidence>
<dbReference type="PRINTS" id="PR01098">
    <property type="entry name" value="TOPISMRASE4B"/>
</dbReference>
<dbReference type="InterPro" id="IPR005737">
    <property type="entry name" value="TopoIV_B_Gneg"/>
</dbReference>
<evidence type="ECO:0000256" key="10">
    <source>
        <dbReference type="ARBA" id="ARBA00023235"/>
    </source>
</evidence>
<keyword evidence="4" id="KW-0479">Metal-binding</keyword>
<evidence type="ECO:0000256" key="4">
    <source>
        <dbReference type="ARBA" id="ARBA00022723"/>
    </source>
</evidence>
<keyword evidence="14" id="KW-1185">Reference proteome</keyword>
<dbReference type="SMART" id="SM00433">
    <property type="entry name" value="TOP2c"/>
    <property type="match status" value="1"/>
</dbReference>
<keyword evidence="7" id="KW-0460">Magnesium</keyword>
<dbReference type="InterPro" id="IPR013760">
    <property type="entry name" value="Topo_IIA-like_dom_sf"/>
</dbReference>
<evidence type="ECO:0000256" key="1">
    <source>
        <dbReference type="ARBA" id="ARBA00000185"/>
    </source>
</evidence>
<dbReference type="CDD" id="cd16928">
    <property type="entry name" value="HATPase_GyrB-like"/>
    <property type="match status" value="1"/>
</dbReference>
<comment type="subunit">
    <text evidence="11">Heterotetramer composed of ParC and ParE.</text>
</comment>
<evidence type="ECO:0000313" key="14">
    <source>
        <dbReference type="Proteomes" id="UP000182944"/>
    </source>
</evidence>
<feature type="binding site" evidence="11">
    <location>
        <position position="83"/>
    </location>
    <ligand>
        <name>ATP</name>
        <dbReference type="ChEBI" id="CHEBI:30616"/>
    </ligand>
</feature>
<dbReference type="Gene3D" id="3.30.565.10">
    <property type="entry name" value="Histidine kinase-like ATPase, C-terminal domain"/>
    <property type="match status" value="1"/>
</dbReference>
<dbReference type="GO" id="GO:0005694">
    <property type="term" value="C:chromosome"/>
    <property type="evidence" value="ECO:0007669"/>
    <property type="project" value="InterPro"/>
</dbReference>
<dbReference type="GO" id="GO:0003677">
    <property type="term" value="F:DNA binding"/>
    <property type="evidence" value="ECO:0007669"/>
    <property type="project" value="UniProtKB-UniRule"/>
</dbReference>
<dbReference type="GO" id="GO:0007059">
    <property type="term" value="P:chromosome segregation"/>
    <property type="evidence" value="ECO:0007669"/>
    <property type="project" value="UniProtKB-UniRule"/>
</dbReference>
<evidence type="ECO:0000256" key="11">
    <source>
        <dbReference type="HAMAP-Rule" id="MF_00938"/>
    </source>
</evidence>
<feature type="site" description="Interaction with DNA" evidence="11">
    <location>
        <position position="469"/>
    </location>
</feature>
<dbReference type="Gene3D" id="3.30.230.10">
    <property type="match status" value="1"/>
</dbReference>
<evidence type="ECO:0000256" key="9">
    <source>
        <dbReference type="ARBA" id="ARBA00023125"/>
    </source>
</evidence>
<dbReference type="PROSITE" id="PS00177">
    <property type="entry name" value="TOPOISOMERASE_II"/>
    <property type="match status" value="1"/>
</dbReference>
<keyword evidence="6 11" id="KW-0067">ATP-binding</keyword>
<dbReference type="Gene3D" id="3.40.50.670">
    <property type="match status" value="1"/>
</dbReference>
<feature type="binding site" evidence="11">
    <location>
        <position position="16"/>
    </location>
    <ligand>
        <name>ATP</name>
        <dbReference type="ChEBI" id="CHEBI:30616"/>
    </ligand>
</feature>
<dbReference type="AlphaFoldDB" id="A0A1H2RH27"/>
<dbReference type="SMART" id="SM00387">
    <property type="entry name" value="HATPase_c"/>
    <property type="match status" value="1"/>
</dbReference>
<feature type="binding site" evidence="11">
    <location>
        <begin position="125"/>
        <end position="131"/>
    </location>
    <ligand>
        <name>ATP</name>
        <dbReference type="ChEBI" id="CHEBI:30616"/>
    </ligand>
</feature>
<dbReference type="InterPro" id="IPR002288">
    <property type="entry name" value="DNA_gyrase_B_C"/>
</dbReference>
<sequence>MSDDLLSGASAATDSYSAASIEVLEGLEPVRKRPGMYIGGTDERALHHLVAEILDNAMDEAVAGHASRIEVELLADHSVVVRDNGRGIPVDPHPKFPGKSALEVILCTLHAGGKFTEGAYQTSGGLHGVGASVVNALSDRMVVEVARNRELWRQSFSRGIPQGPVEKIGPSPNRRGTTVTFHADEQIFGHHRLKPARIMRMVKSKAYLHSGVEIRWRTEIDDGETPREATFHFPGGLSDYLAEQLGGATTYADRPFAGLVEFRERFGVPGKVEWAINWTPSRDGFIQSYCNTVPTPEGGTHEGGFWTAILKGIRAYGELTKNRKAENITRDDLLTGGCALVSCFIAEPEFVGQTKDRLATTEAARLVEGAVRDHFDNWLAADTKSAGAILDFLVLRAEERLRRRQEKETARKSATKKLRLPGKLVDCSATAREGTEIFIVEGDSAGGSAKAARDRATQALLPLRGKVLNVLGAASSKLSQNAELSDLCQALGVGMGTRFNVDDLRYDKVIIMTDADVDGAHIASLLMTFFFTQMRPLIDKGHLYLACPPLYRLTQGAERVYVADEAEKEAWLAKGLGGKGKIDVQRFKGLGEMDAKDLKDTTMNPASRKLIRVSIDDEDGGETGDLVERLMGKKPELRFQYISENAQFVEELDV</sequence>
<dbReference type="Pfam" id="PF01751">
    <property type="entry name" value="Toprim"/>
    <property type="match status" value="1"/>
</dbReference>
<dbReference type="InterPro" id="IPR001241">
    <property type="entry name" value="Topo_IIA"/>
</dbReference>
<feature type="site" description="Interaction with DNA" evidence="11">
    <location>
        <position position="638"/>
    </location>
</feature>
<accession>A0A1H2RH27</accession>
<dbReference type="Pfam" id="PF00204">
    <property type="entry name" value="DNA_gyraseB"/>
    <property type="match status" value="1"/>
</dbReference>
<dbReference type="GO" id="GO:0003918">
    <property type="term" value="F:DNA topoisomerase type II (double strand cut, ATP-hydrolyzing) activity"/>
    <property type="evidence" value="ECO:0007669"/>
    <property type="project" value="UniProtKB-UniRule"/>
</dbReference>
<dbReference type="InterPro" id="IPR018522">
    <property type="entry name" value="TopoIIA_CS"/>
</dbReference>
<dbReference type="SUPFAM" id="SSF55874">
    <property type="entry name" value="ATPase domain of HSP90 chaperone/DNA topoisomerase II/histidine kinase"/>
    <property type="match status" value="1"/>
</dbReference>
<gene>
    <name evidence="11" type="primary">parE</name>
    <name evidence="13" type="ORF">SAMN05444276_101346</name>
</gene>
<dbReference type="EC" id="5.6.2.2" evidence="11"/>
<dbReference type="PRINTS" id="PR00418">
    <property type="entry name" value="TPI2FAMILY"/>
</dbReference>
<feature type="binding site" evidence="11">
    <location>
        <position position="355"/>
    </location>
    <ligand>
        <name>ATP</name>
        <dbReference type="ChEBI" id="CHEBI:30616"/>
    </ligand>
</feature>
<dbReference type="PROSITE" id="PS50880">
    <property type="entry name" value="TOPRIM"/>
    <property type="match status" value="1"/>
</dbReference>
<evidence type="ECO:0000256" key="6">
    <source>
        <dbReference type="ARBA" id="ARBA00022840"/>
    </source>
</evidence>
<dbReference type="FunFam" id="3.30.565.10:FF:000002">
    <property type="entry name" value="DNA gyrase subunit B"/>
    <property type="match status" value="1"/>
</dbReference>
<dbReference type="Pfam" id="PF02518">
    <property type="entry name" value="HATPase_c"/>
    <property type="match status" value="1"/>
</dbReference>
<dbReference type="InterPro" id="IPR014721">
    <property type="entry name" value="Ribsml_uS5_D2-typ_fold_subgr"/>
</dbReference>
<name>A0A1H2RH27_9RHOB</name>
<keyword evidence="9 11" id="KW-0238">DNA-binding</keyword>
<dbReference type="SUPFAM" id="SSF54211">
    <property type="entry name" value="Ribosomal protein S5 domain 2-like"/>
    <property type="match status" value="1"/>
</dbReference>
<dbReference type="HAMAP" id="MF_00938">
    <property type="entry name" value="ParE_type1"/>
    <property type="match status" value="1"/>
</dbReference>
<dbReference type="Proteomes" id="UP000182944">
    <property type="component" value="Unassembled WGS sequence"/>
</dbReference>
<evidence type="ECO:0000313" key="13">
    <source>
        <dbReference type="EMBL" id="SDW18793.1"/>
    </source>
</evidence>
<dbReference type="GO" id="GO:0006265">
    <property type="term" value="P:DNA topological change"/>
    <property type="evidence" value="ECO:0007669"/>
    <property type="project" value="UniProtKB-UniRule"/>
</dbReference>
<dbReference type="PANTHER" id="PTHR45866">
    <property type="entry name" value="DNA GYRASE/TOPOISOMERASE SUBUNIT B"/>
    <property type="match status" value="1"/>
</dbReference>
<keyword evidence="8 11" id="KW-0799">Topoisomerase</keyword>
<dbReference type="OrthoDB" id="9802808at2"/>
<reference evidence="14" key="1">
    <citation type="submission" date="2016-10" db="EMBL/GenBank/DDBJ databases">
        <authorList>
            <person name="Varghese N."/>
            <person name="Submissions S."/>
        </authorList>
    </citation>
    <scope>NUCLEOTIDE SEQUENCE [LARGE SCALE GENOMIC DNA]</scope>
    <source>
        <strain evidence="14">DSM 29303</strain>
    </source>
</reference>
<comment type="similarity">
    <text evidence="3">Belongs to the type II topoisomerase GyrB family.</text>
</comment>
<dbReference type="FunFam" id="3.40.50.670:FF:000001">
    <property type="entry name" value="DNA topoisomerase 2"/>
    <property type="match status" value="1"/>
</dbReference>
<comment type="similarity">
    <text evidence="11">Belongs to the type II topoisomerase family. ParE type 1 subfamily.</text>
</comment>
<evidence type="ECO:0000259" key="12">
    <source>
        <dbReference type="PROSITE" id="PS50880"/>
    </source>
</evidence>
<dbReference type="GO" id="GO:0046872">
    <property type="term" value="F:metal ion binding"/>
    <property type="evidence" value="ECO:0007669"/>
    <property type="project" value="UniProtKB-KW"/>
</dbReference>
<dbReference type="SUPFAM" id="SSF56719">
    <property type="entry name" value="Type II DNA topoisomerase"/>
    <property type="match status" value="1"/>
</dbReference>
<comment type="cofactor">
    <cofactor evidence="2">
        <name>Mg(2+)</name>
        <dbReference type="ChEBI" id="CHEBI:18420"/>
    </cofactor>
</comment>
<dbReference type="InterPro" id="IPR013506">
    <property type="entry name" value="Topo_IIA_bsu_dom2"/>
</dbReference>
<dbReference type="Pfam" id="PF00986">
    <property type="entry name" value="DNA_gyraseB_C"/>
    <property type="match status" value="1"/>
</dbReference>
<dbReference type="NCBIfam" id="TIGR01055">
    <property type="entry name" value="parE_Gneg"/>
    <property type="match status" value="1"/>
</dbReference>
<comment type="catalytic activity">
    <reaction evidence="1 11">
        <text>ATP-dependent breakage, passage and rejoining of double-stranded DNA.</text>
        <dbReference type="EC" id="5.6.2.2"/>
    </reaction>
</comment>
<evidence type="ECO:0000256" key="3">
    <source>
        <dbReference type="ARBA" id="ARBA00010708"/>
    </source>
</evidence>
<dbReference type="EMBL" id="FNNA01000001">
    <property type="protein sequence ID" value="SDW18793.1"/>
    <property type="molecule type" value="Genomic_DNA"/>
</dbReference>
<dbReference type="CDD" id="cd00822">
    <property type="entry name" value="TopoII_Trans_DNA_gyrase"/>
    <property type="match status" value="1"/>
</dbReference>
<dbReference type="GO" id="GO:0005524">
    <property type="term" value="F:ATP binding"/>
    <property type="evidence" value="ECO:0007669"/>
    <property type="project" value="UniProtKB-UniRule"/>
</dbReference>